<evidence type="ECO:0000256" key="1">
    <source>
        <dbReference type="SAM" id="MobiDB-lite"/>
    </source>
</evidence>
<dbReference type="InterPro" id="IPR000300">
    <property type="entry name" value="IPPc"/>
</dbReference>
<feature type="compositionally biased region" description="Acidic residues" evidence="1">
    <location>
        <begin position="485"/>
        <end position="502"/>
    </location>
</feature>
<dbReference type="InterPro" id="IPR047078">
    <property type="entry name" value="RhoGAP_OCRL1"/>
</dbReference>
<dbReference type="Pfam" id="PF21310">
    <property type="entry name" value="OCRL-like_ASH"/>
    <property type="match status" value="1"/>
</dbReference>
<dbReference type="GO" id="GO:0046856">
    <property type="term" value="P:phosphatidylinositol dephosphorylation"/>
    <property type="evidence" value="ECO:0007669"/>
    <property type="project" value="InterPro"/>
</dbReference>
<accession>A0A1J7IPE7</accession>
<dbReference type="GO" id="GO:0004439">
    <property type="term" value="F:phosphatidylinositol-4,5-bisphosphate 5-phosphatase activity"/>
    <property type="evidence" value="ECO:0007669"/>
    <property type="project" value="TreeGrafter"/>
</dbReference>
<reference evidence="3 4" key="1">
    <citation type="submission" date="2016-10" db="EMBL/GenBank/DDBJ databases">
        <title>Draft genome sequence of Coniochaeta ligniaria NRRL30616, a lignocellulolytic fungus for bioabatement of inhibitors in plant biomass hydrolysates.</title>
        <authorList>
            <consortium name="DOE Joint Genome Institute"/>
            <person name="Jimenez D.J."/>
            <person name="Hector R.E."/>
            <person name="Riley R."/>
            <person name="Sun H."/>
            <person name="Grigoriev I.V."/>
            <person name="Van Elsas J.D."/>
            <person name="Nichols N.N."/>
        </authorList>
    </citation>
    <scope>NUCLEOTIDE SEQUENCE [LARGE SCALE GENOMIC DNA]</scope>
    <source>
        <strain evidence="3 4">NRRL 30616</strain>
    </source>
</reference>
<name>A0A1J7IPE7_9PEZI</name>
<dbReference type="AlphaFoldDB" id="A0A1J7IPE7"/>
<dbReference type="SUPFAM" id="SSF56219">
    <property type="entry name" value="DNase I-like"/>
    <property type="match status" value="1"/>
</dbReference>
<dbReference type="InParanoid" id="A0A1J7IPE7"/>
<protein>
    <submittedName>
        <fullName evidence="3">DNase I-like protein</fullName>
    </submittedName>
</protein>
<evidence type="ECO:0000313" key="4">
    <source>
        <dbReference type="Proteomes" id="UP000182658"/>
    </source>
</evidence>
<gene>
    <name evidence="3" type="ORF">CONLIGDRAFT_321562</name>
</gene>
<dbReference type="Pfam" id="PF22669">
    <property type="entry name" value="Exo_endo_phos2"/>
    <property type="match status" value="2"/>
</dbReference>
<dbReference type="InterPro" id="IPR036691">
    <property type="entry name" value="Endo/exonu/phosph_ase_sf"/>
</dbReference>
<dbReference type="Gene3D" id="3.60.10.10">
    <property type="entry name" value="Endonuclease/exonuclease/phosphatase"/>
    <property type="match status" value="1"/>
</dbReference>
<proteinExistence type="predicted"/>
<dbReference type="STRING" id="1408157.A0A1J7IPE7"/>
<dbReference type="InterPro" id="IPR046985">
    <property type="entry name" value="IP5"/>
</dbReference>
<feature type="compositionally biased region" description="Acidic residues" evidence="1">
    <location>
        <begin position="509"/>
        <end position="519"/>
    </location>
</feature>
<feature type="compositionally biased region" description="Low complexity" evidence="1">
    <location>
        <begin position="1"/>
        <end position="22"/>
    </location>
</feature>
<organism evidence="3 4">
    <name type="scientific">Coniochaeta ligniaria NRRL 30616</name>
    <dbReference type="NCBI Taxonomy" id="1408157"/>
    <lineage>
        <taxon>Eukaryota</taxon>
        <taxon>Fungi</taxon>
        <taxon>Dikarya</taxon>
        <taxon>Ascomycota</taxon>
        <taxon>Pezizomycotina</taxon>
        <taxon>Sordariomycetes</taxon>
        <taxon>Sordariomycetidae</taxon>
        <taxon>Coniochaetales</taxon>
        <taxon>Coniochaetaceae</taxon>
        <taxon>Coniochaeta</taxon>
    </lineage>
</organism>
<sequence length="1045" mass="114829">MAASEEAATLTSSSALSSASTAIANDPVGPTSNPHSLHRAVAARRAEYVRPHRVRVKVGTWNAAACPGTDKDLARWFVDGNGVDPRLATLSPSLYKDSTVQGQETDATSDAESASVQLVGGDRIGLYVLGLQEAADLYGPGLYLRPYAGVEDAKEKWKKALQDALPVGYQLVSCSQLAGLVLLVYASPEIASTVSNVSSTTVGTGLMGLLGNKGAVATRIVLGETTRLVFVNCHLASGHDQVAADRRVWDAMAIQGRAKFEPICYAGVSEDEGDTIGDEDFAFWFGDLNFRLEGLPGDDIRRLLMLHTRGEYDVEVKGQESPPEGEGVVVHGSSDSSREGSEQGSAVAPPATTQHSFRHPSSSLPHPNEFDPNSDPHNDPASLQATLDSLLPHDQLRRVMRERKAFHDGWREGPITFLPSYKYDVGTVSLFDSSEKQRAPSWCDRVLYRTRTDREHYEQRVKDEEEARKRDEEMKARGMEHAGDDDQVLFDYDPDNDGDDQTGEQAGLDYDDYDEEGDTGEQVTTKDGALDRLHLDIYTSHQRITSSDHKPIVSIFTLDYDAVVPDLKAKVHAEVARELDRAENEGRPGITIVIDGHETRRREHASHPDLSEHAVDLGEIRFRVQQEASVTLANTGRVPASFSFVNSPTTNEDEEKRSIFPLATAFVHSDSSSEETELGDEVTLEPGETVKAVLKVFICDISQARMLNEGGIRLEDVLILRVKGGRDYFIPVRAVWSPTCIGRSLDELIRVPDGGLRAFAKSRLNEADGRTGAIPYELPVHFAAPKELFKLTEALESLTERALADEQMLEECKIPDDAGWPFEEMTWRQTDVSVRRKLLTAVLDALDTDTPISAALPPETPSLERLEVVSEVLLLFLESLADGIVSMPLWARIEQASLAILGQAKVPATMPTADRILEDDKAAVLEVLSTSPNHNISFVFLMTTLAKIISELAPLSKAAVEALRTPVTTAPLGRRSLSFRRNVATPPAEAVAAMQKRQAKERRFAEIFARVVCRTPLPTKDKERRSLEDHQQAVIGLFLKPRDDV</sequence>
<feature type="region of interest" description="Disordered" evidence="1">
    <location>
        <begin position="1"/>
        <end position="37"/>
    </location>
</feature>
<evidence type="ECO:0000313" key="3">
    <source>
        <dbReference type="EMBL" id="OIW29358.1"/>
    </source>
</evidence>
<keyword evidence="4" id="KW-1185">Reference proteome</keyword>
<dbReference type="PANTHER" id="PTHR11200">
    <property type="entry name" value="INOSITOL 5-PHOSPHATASE"/>
    <property type="match status" value="1"/>
</dbReference>
<dbReference type="SMART" id="SM00128">
    <property type="entry name" value="IPPc"/>
    <property type="match status" value="1"/>
</dbReference>
<dbReference type="Proteomes" id="UP000182658">
    <property type="component" value="Unassembled WGS sequence"/>
</dbReference>
<dbReference type="OrthoDB" id="7862313at2759"/>
<dbReference type="InterPro" id="IPR013783">
    <property type="entry name" value="Ig-like_fold"/>
</dbReference>
<evidence type="ECO:0000259" key="2">
    <source>
        <dbReference type="SMART" id="SM00128"/>
    </source>
</evidence>
<feature type="compositionally biased region" description="Basic and acidic residues" evidence="1">
    <location>
        <begin position="459"/>
        <end position="484"/>
    </location>
</feature>
<feature type="domain" description="Inositol polyphosphate-related phosphatase" evidence="2">
    <location>
        <begin position="52"/>
        <end position="488"/>
    </location>
</feature>
<dbReference type="EMBL" id="KV875097">
    <property type="protein sequence ID" value="OIW29358.1"/>
    <property type="molecule type" value="Genomic_DNA"/>
</dbReference>
<feature type="compositionally biased region" description="Polar residues" evidence="1">
    <location>
        <begin position="351"/>
        <end position="365"/>
    </location>
</feature>
<dbReference type="PANTHER" id="PTHR11200:SF300">
    <property type="entry name" value="TYPE II INOSITOL 1,4,5-TRISPHOSPHATE 5-PHOSPHATASE"/>
    <property type="match status" value="1"/>
</dbReference>
<dbReference type="CDD" id="cd04380">
    <property type="entry name" value="RhoGAP_OCRL1"/>
    <property type="match status" value="1"/>
</dbReference>
<feature type="region of interest" description="Disordered" evidence="1">
    <location>
        <begin position="459"/>
        <end position="523"/>
    </location>
</feature>
<dbReference type="Gene3D" id="2.60.40.10">
    <property type="entry name" value="Immunoglobulins"/>
    <property type="match status" value="1"/>
</dbReference>
<dbReference type="InterPro" id="IPR048869">
    <property type="entry name" value="OCRL-1_2_ASH"/>
</dbReference>
<feature type="region of interest" description="Disordered" evidence="1">
    <location>
        <begin position="315"/>
        <end position="383"/>
    </location>
</feature>